<protein>
    <submittedName>
        <fullName evidence="1">Uncharacterized protein</fullName>
    </submittedName>
</protein>
<proteinExistence type="predicted"/>
<evidence type="ECO:0000313" key="1">
    <source>
        <dbReference type="EMBL" id="GAA2202100.1"/>
    </source>
</evidence>
<dbReference type="Proteomes" id="UP001501391">
    <property type="component" value="Unassembled WGS sequence"/>
</dbReference>
<reference evidence="2" key="1">
    <citation type="journal article" date="2019" name="Int. J. Syst. Evol. Microbiol.">
        <title>The Global Catalogue of Microorganisms (GCM) 10K type strain sequencing project: providing services to taxonomists for standard genome sequencing and annotation.</title>
        <authorList>
            <consortium name="The Broad Institute Genomics Platform"/>
            <consortium name="The Broad Institute Genome Sequencing Center for Infectious Disease"/>
            <person name="Wu L."/>
            <person name="Ma J."/>
        </authorList>
    </citation>
    <scope>NUCLEOTIDE SEQUENCE [LARGE SCALE GENOMIC DNA]</scope>
    <source>
        <strain evidence="2">JCM 14924</strain>
    </source>
</reference>
<dbReference type="EMBL" id="BAAAOQ010000022">
    <property type="protein sequence ID" value="GAA2202100.1"/>
    <property type="molecule type" value="Genomic_DNA"/>
</dbReference>
<sequence length="101" mass="11089">MNAFTDPAAADDELRLAEQLLTGLDLRITTFTTRITALARNAGRVSGDFAYSMDIAHFMAGRPLPQPSPARRLDTANAVSDRWHTLVTVRRYHLTTGSLCG</sequence>
<accession>A0ABP5NVA6</accession>
<organism evidence="1 2">
    <name type="scientific">Streptomyces bangladeshensis</name>
    <dbReference type="NCBI Taxonomy" id="295352"/>
    <lineage>
        <taxon>Bacteria</taxon>
        <taxon>Bacillati</taxon>
        <taxon>Actinomycetota</taxon>
        <taxon>Actinomycetes</taxon>
        <taxon>Kitasatosporales</taxon>
        <taxon>Streptomycetaceae</taxon>
        <taxon>Streptomyces</taxon>
    </lineage>
</organism>
<evidence type="ECO:0000313" key="2">
    <source>
        <dbReference type="Proteomes" id="UP001501391"/>
    </source>
</evidence>
<comment type="caution">
    <text evidence="1">The sequence shown here is derived from an EMBL/GenBank/DDBJ whole genome shotgun (WGS) entry which is preliminary data.</text>
</comment>
<dbReference type="RefSeq" id="WP_143667026.1">
    <property type="nucleotide sequence ID" value="NZ_BAAAOQ010000022.1"/>
</dbReference>
<name>A0ABP5NVA6_9ACTN</name>
<gene>
    <name evidence="1" type="ORF">GCM10009787_59770</name>
</gene>
<keyword evidence="2" id="KW-1185">Reference proteome</keyword>